<reference evidence="2 3" key="1">
    <citation type="submission" date="2024-01" db="EMBL/GenBank/DDBJ databases">
        <title>The complete chloroplast genome sequence of Lithospermum erythrorhizon: insights into the phylogenetic relationship among Boraginaceae species and the maternal lineages of purple gromwells.</title>
        <authorList>
            <person name="Okada T."/>
            <person name="Watanabe K."/>
        </authorList>
    </citation>
    <scope>NUCLEOTIDE SEQUENCE [LARGE SCALE GENOMIC DNA]</scope>
</reference>
<protein>
    <recommendedName>
        <fullName evidence="1">DUF4283 domain-containing protein</fullName>
    </recommendedName>
</protein>
<gene>
    <name evidence="2" type="ORF">LIER_31589</name>
</gene>
<evidence type="ECO:0000313" key="3">
    <source>
        <dbReference type="Proteomes" id="UP001454036"/>
    </source>
</evidence>
<dbReference type="PANTHER" id="PTHR31286">
    <property type="entry name" value="GLYCINE-RICH CELL WALL STRUCTURAL PROTEIN 1.8-LIKE"/>
    <property type="match status" value="1"/>
</dbReference>
<dbReference type="AlphaFoldDB" id="A0AAV3RXC5"/>
<accession>A0AAV3RXC5</accession>
<name>A0AAV3RXC5_LITER</name>
<organism evidence="2 3">
    <name type="scientific">Lithospermum erythrorhizon</name>
    <name type="common">Purple gromwell</name>
    <name type="synonym">Lithospermum officinale var. erythrorhizon</name>
    <dbReference type="NCBI Taxonomy" id="34254"/>
    <lineage>
        <taxon>Eukaryota</taxon>
        <taxon>Viridiplantae</taxon>
        <taxon>Streptophyta</taxon>
        <taxon>Embryophyta</taxon>
        <taxon>Tracheophyta</taxon>
        <taxon>Spermatophyta</taxon>
        <taxon>Magnoliopsida</taxon>
        <taxon>eudicotyledons</taxon>
        <taxon>Gunneridae</taxon>
        <taxon>Pentapetalae</taxon>
        <taxon>asterids</taxon>
        <taxon>lamiids</taxon>
        <taxon>Boraginales</taxon>
        <taxon>Boraginaceae</taxon>
        <taxon>Boraginoideae</taxon>
        <taxon>Lithospermeae</taxon>
        <taxon>Lithospermum</taxon>
    </lineage>
</organism>
<keyword evidence="3" id="KW-1185">Reference proteome</keyword>
<dbReference type="InterPro" id="IPR025558">
    <property type="entry name" value="DUF4283"/>
</dbReference>
<evidence type="ECO:0000259" key="1">
    <source>
        <dbReference type="Pfam" id="PF14111"/>
    </source>
</evidence>
<sequence length="262" mass="29900">MYLSHKIKQIWPVKGTLNVIDLGEDYFIVKFSLEENFVKALHEGPLFANGFFLSVRLWEPNFNPKTAITQSAAVWLRLSGLPVEYYDANILKDVGNYLGTLLRIDTKLRIAREGDLLGFAYNLILKNLLLPPLSLVLTSKASYMKMLLFVLSVAYWVMTLKTAPIPLPKPTTTPLLLFLSRKTSTEREYGKKNLVTGIRTRIVTSQPPTSPLQNLLEIDSWSNTRKNKLEKYPSNFPPIRKCLTTEMTNFPIEETMPKATKF</sequence>
<comment type="caution">
    <text evidence="2">The sequence shown here is derived from an EMBL/GenBank/DDBJ whole genome shotgun (WGS) entry which is preliminary data.</text>
</comment>
<evidence type="ECO:0000313" key="2">
    <source>
        <dbReference type="EMBL" id="GAA0184301.1"/>
    </source>
</evidence>
<feature type="domain" description="DUF4283" evidence="1">
    <location>
        <begin position="5"/>
        <end position="65"/>
    </location>
</feature>
<dbReference type="PANTHER" id="PTHR31286:SF99">
    <property type="entry name" value="DUF4283 DOMAIN-CONTAINING PROTEIN"/>
    <property type="match status" value="1"/>
</dbReference>
<dbReference type="Pfam" id="PF14111">
    <property type="entry name" value="DUF4283"/>
    <property type="match status" value="1"/>
</dbReference>
<dbReference type="EMBL" id="BAABME010011792">
    <property type="protein sequence ID" value="GAA0184301.1"/>
    <property type="molecule type" value="Genomic_DNA"/>
</dbReference>
<dbReference type="Proteomes" id="UP001454036">
    <property type="component" value="Unassembled WGS sequence"/>
</dbReference>
<dbReference type="InterPro" id="IPR040256">
    <property type="entry name" value="At4g02000-like"/>
</dbReference>
<proteinExistence type="predicted"/>